<dbReference type="Proteomes" id="UP000236161">
    <property type="component" value="Unassembled WGS sequence"/>
</dbReference>
<evidence type="ECO:0000313" key="2">
    <source>
        <dbReference type="Proteomes" id="UP000236161"/>
    </source>
</evidence>
<gene>
    <name evidence="1" type="primary">FRS5</name>
    <name evidence="1" type="ORF">AXF42_Ash018063</name>
</gene>
<dbReference type="EMBL" id="KZ451947">
    <property type="protein sequence ID" value="PKA59596.1"/>
    <property type="molecule type" value="Genomic_DNA"/>
</dbReference>
<evidence type="ECO:0000313" key="1">
    <source>
        <dbReference type="EMBL" id="PKA59596.1"/>
    </source>
</evidence>
<dbReference type="OrthoDB" id="2407438at2759"/>
<proteinExistence type="predicted"/>
<dbReference type="PANTHER" id="PTHR47718:SF17">
    <property type="entry name" value="PROTEIN FAR1-RELATED SEQUENCE 5-LIKE"/>
    <property type="match status" value="1"/>
</dbReference>
<reference evidence="1 2" key="1">
    <citation type="journal article" date="2017" name="Nature">
        <title>The Apostasia genome and the evolution of orchids.</title>
        <authorList>
            <person name="Zhang G.Q."/>
            <person name="Liu K.W."/>
            <person name="Li Z."/>
            <person name="Lohaus R."/>
            <person name="Hsiao Y.Y."/>
            <person name="Niu S.C."/>
            <person name="Wang J.Y."/>
            <person name="Lin Y.C."/>
            <person name="Xu Q."/>
            <person name="Chen L.J."/>
            <person name="Yoshida K."/>
            <person name="Fujiwara S."/>
            <person name="Wang Z.W."/>
            <person name="Zhang Y.Q."/>
            <person name="Mitsuda N."/>
            <person name="Wang M."/>
            <person name="Liu G.H."/>
            <person name="Pecoraro L."/>
            <person name="Huang H.X."/>
            <person name="Xiao X.J."/>
            <person name="Lin M."/>
            <person name="Wu X.Y."/>
            <person name="Wu W.L."/>
            <person name="Chen Y.Y."/>
            <person name="Chang S.B."/>
            <person name="Sakamoto S."/>
            <person name="Ohme-Takagi M."/>
            <person name="Yagi M."/>
            <person name="Zeng S.J."/>
            <person name="Shen C.Y."/>
            <person name="Yeh C.M."/>
            <person name="Luo Y.B."/>
            <person name="Tsai W.C."/>
            <person name="Van de Peer Y."/>
            <person name="Liu Z.J."/>
        </authorList>
    </citation>
    <scope>NUCLEOTIDE SEQUENCE [LARGE SCALE GENOMIC DNA]</scope>
    <source>
        <strain evidence="2">cv. Shenzhen</strain>
        <tissue evidence="1">Stem</tissue>
    </source>
</reference>
<organism evidence="1 2">
    <name type="scientific">Apostasia shenzhenica</name>
    <dbReference type="NCBI Taxonomy" id="1088818"/>
    <lineage>
        <taxon>Eukaryota</taxon>
        <taxon>Viridiplantae</taxon>
        <taxon>Streptophyta</taxon>
        <taxon>Embryophyta</taxon>
        <taxon>Tracheophyta</taxon>
        <taxon>Spermatophyta</taxon>
        <taxon>Magnoliopsida</taxon>
        <taxon>Liliopsida</taxon>
        <taxon>Asparagales</taxon>
        <taxon>Orchidaceae</taxon>
        <taxon>Apostasioideae</taxon>
        <taxon>Apostasia</taxon>
    </lineage>
</organism>
<dbReference type="AlphaFoldDB" id="A0A2I0AVQ5"/>
<protein>
    <submittedName>
        <fullName evidence="1">Protein FAR1-like sequence 5</fullName>
    </submittedName>
</protein>
<accession>A0A2I0AVQ5</accession>
<sequence>MVRFKADINGNWWINKLIEEHIHELASPKERHLLRSHRSIHGKEAGVLQSKSKVRISTANAFSYIVQQVDGIGNVGFSKRDAYNFVNQERLLRIETGDAFNLLKLFRERKNFDLLFDWDVELDEEQRLTNFLWVDEKCKMDYNIFRDVIIFDTSYHINKYNLICAPLIGVNNHWQNILFGAAFLVDKTIISFE</sequence>
<name>A0A2I0AVQ5_9ASPA</name>
<dbReference type="PANTHER" id="PTHR47718">
    <property type="entry name" value="OS01G0519700 PROTEIN"/>
    <property type="match status" value="1"/>
</dbReference>
<keyword evidence="2" id="KW-1185">Reference proteome</keyword>
<dbReference type="STRING" id="1088818.A0A2I0AVQ5"/>